<dbReference type="AlphaFoldDB" id="A0A0B7C023"/>
<evidence type="ECO:0000313" key="1">
    <source>
        <dbReference type="EMBL" id="CEK97790.1"/>
    </source>
</evidence>
<sequence length="71" mass="8622">CSRHVQTREVTHQIKFNGKVNFETHNLLLLGSPSKKDILQQKLKCYNLVLPYDRRRCRTLYSQNIYYNHYH</sequence>
<name>A0A0B7C023_9EUPU</name>
<feature type="non-terminal residue" evidence="1">
    <location>
        <position position="1"/>
    </location>
</feature>
<accession>A0A0B7C023</accession>
<reference evidence="1" key="1">
    <citation type="submission" date="2014-12" db="EMBL/GenBank/DDBJ databases">
        <title>Insight into the proteome of Arion vulgaris.</title>
        <authorList>
            <person name="Aradska J."/>
            <person name="Bulat T."/>
            <person name="Smidak R."/>
            <person name="Sarate P."/>
            <person name="Gangsoo J."/>
            <person name="Sialana F."/>
            <person name="Bilban M."/>
            <person name="Lubec G."/>
        </authorList>
    </citation>
    <scope>NUCLEOTIDE SEQUENCE</scope>
    <source>
        <tissue evidence="1">Skin</tissue>
    </source>
</reference>
<dbReference type="EMBL" id="HACG01050925">
    <property type="protein sequence ID" value="CEK97790.1"/>
    <property type="molecule type" value="Transcribed_RNA"/>
</dbReference>
<gene>
    <name evidence="1" type="primary">ORF216917</name>
</gene>
<protein>
    <submittedName>
        <fullName evidence="1">Uncharacterized protein</fullName>
    </submittedName>
</protein>
<organism evidence="1">
    <name type="scientific">Arion vulgaris</name>
    <dbReference type="NCBI Taxonomy" id="1028688"/>
    <lineage>
        <taxon>Eukaryota</taxon>
        <taxon>Metazoa</taxon>
        <taxon>Spiralia</taxon>
        <taxon>Lophotrochozoa</taxon>
        <taxon>Mollusca</taxon>
        <taxon>Gastropoda</taxon>
        <taxon>Heterobranchia</taxon>
        <taxon>Euthyneura</taxon>
        <taxon>Panpulmonata</taxon>
        <taxon>Eupulmonata</taxon>
        <taxon>Stylommatophora</taxon>
        <taxon>Helicina</taxon>
        <taxon>Arionoidea</taxon>
        <taxon>Arionidae</taxon>
        <taxon>Arion</taxon>
    </lineage>
</organism>
<proteinExistence type="predicted"/>